<dbReference type="GO" id="GO:0005886">
    <property type="term" value="C:plasma membrane"/>
    <property type="evidence" value="ECO:0007669"/>
    <property type="project" value="TreeGrafter"/>
</dbReference>
<organism evidence="2 3">
    <name type="scientific">Aliikangiella coralliicola</name>
    <dbReference type="NCBI Taxonomy" id="2592383"/>
    <lineage>
        <taxon>Bacteria</taxon>
        <taxon>Pseudomonadati</taxon>
        <taxon>Pseudomonadota</taxon>
        <taxon>Gammaproteobacteria</taxon>
        <taxon>Oceanospirillales</taxon>
        <taxon>Pleioneaceae</taxon>
        <taxon>Aliikangiella</taxon>
    </lineage>
</organism>
<dbReference type="InterPro" id="IPR050445">
    <property type="entry name" value="Bact_polysacc_biosynth/exp"/>
</dbReference>
<evidence type="ECO:0008006" key="4">
    <source>
        <dbReference type="Google" id="ProtNLM"/>
    </source>
</evidence>
<feature type="transmembrane region" description="Helical" evidence="1">
    <location>
        <begin position="20"/>
        <end position="37"/>
    </location>
</feature>
<keyword evidence="3" id="KW-1185">Reference proteome</keyword>
<feature type="transmembrane region" description="Helical" evidence="1">
    <location>
        <begin position="278"/>
        <end position="298"/>
    </location>
</feature>
<sequence length="315" mass="36446">MRIKLGQRYLHLSKSEFSSLVFIPLVACTLFVVLINLKPTYIVKAKLVVSNSLAGDFKKGSLKGLPKSLRRAIRASQKLAIASSQSSTQEKLAILKSKNLLSSFIKHHKLKQVMYPKRWDTVNKRWIKSSSNLIKRVFEWGASPIEESFESQRKSYEPKDYKALQLLSKKLKVKMNKKNGLITITLKWKDPTTGSYITKLLIDYANQFILNREQNIINDEIKNIEHLLKNENRPVNIKLLQEQIEQRKVKLSTAASQLAQPFKVIVPPKPPVEATLRFPFLVLFILWILSNIFTLIMISRNRYVKYHKAKELVFQ</sequence>
<accession>A0A545U7B1</accession>
<dbReference type="Proteomes" id="UP000315439">
    <property type="component" value="Unassembled WGS sequence"/>
</dbReference>
<comment type="caution">
    <text evidence="2">The sequence shown here is derived from an EMBL/GenBank/DDBJ whole genome shotgun (WGS) entry which is preliminary data.</text>
</comment>
<keyword evidence="1" id="KW-0812">Transmembrane</keyword>
<dbReference type="RefSeq" id="WP_142933032.1">
    <property type="nucleotide sequence ID" value="NZ_ML660168.1"/>
</dbReference>
<reference evidence="2 3" key="1">
    <citation type="submission" date="2019-07" db="EMBL/GenBank/DDBJ databases">
        <title>Draft genome for Aliikangiella sp. M105.</title>
        <authorList>
            <person name="Wang G."/>
        </authorList>
    </citation>
    <scope>NUCLEOTIDE SEQUENCE [LARGE SCALE GENOMIC DNA]</scope>
    <source>
        <strain evidence="2 3">M105</strain>
    </source>
</reference>
<evidence type="ECO:0000256" key="1">
    <source>
        <dbReference type="SAM" id="Phobius"/>
    </source>
</evidence>
<name>A0A545U7B1_9GAMM</name>
<protein>
    <recommendedName>
        <fullName evidence="4">Polysaccharide chain length determinant N-terminal domain-containing protein</fullName>
    </recommendedName>
</protein>
<dbReference type="AlphaFoldDB" id="A0A545U7B1"/>
<gene>
    <name evidence="2" type="ORF">FLL46_19505</name>
</gene>
<keyword evidence="1" id="KW-0472">Membrane</keyword>
<dbReference type="GO" id="GO:0004713">
    <property type="term" value="F:protein tyrosine kinase activity"/>
    <property type="evidence" value="ECO:0007669"/>
    <property type="project" value="TreeGrafter"/>
</dbReference>
<dbReference type="PANTHER" id="PTHR32309">
    <property type="entry name" value="TYROSINE-PROTEIN KINASE"/>
    <property type="match status" value="1"/>
</dbReference>
<evidence type="ECO:0000313" key="2">
    <source>
        <dbReference type="EMBL" id="TQV85355.1"/>
    </source>
</evidence>
<proteinExistence type="predicted"/>
<evidence type="ECO:0000313" key="3">
    <source>
        <dbReference type="Proteomes" id="UP000315439"/>
    </source>
</evidence>
<dbReference type="PANTHER" id="PTHR32309:SF13">
    <property type="entry name" value="FERRIC ENTEROBACTIN TRANSPORT PROTEIN FEPE"/>
    <property type="match status" value="1"/>
</dbReference>
<keyword evidence="1" id="KW-1133">Transmembrane helix</keyword>
<dbReference type="EMBL" id="VIKS01000012">
    <property type="protein sequence ID" value="TQV85355.1"/>
    <property type="molecule type" value="Genomic_DNA"/>
</dbReference>